<feature type="binding site" evidence="7">
    <location>
        <position position="37"/>
    </location>
    <ligand>
        <name>ATP</name>
        <dbReference type="ChEBI" id="CHEBI:30616"/>
    </ligand>
</feature>
<dbReference type="InterPro" id="IPR017441">
    <property type="entry name" value="Protein_kinase_ATP_BS"/>
</dbReference>
<dbReference type="Proteomes" id="UP000681340">
    <property type="component" value="Unassembled WGS sequence"/>
</dbReference>
<dbReference type="PROSITE" id="PS00108">
    <property type="entry name" value="PROTEIN_KINASE_ST"/>
    <property type="match status" value="1"/>
</dbReference>
<dbReference type="GO" id="GO:0005975">
    <property type="term" value="P:carbohydrate metabolic process"/>
    <property type="evidence" value="ECO:0007669"/>
    <property type="project" value="InterPro"/>
</dbReference>
<feature type="compositionally biased region" description="Basic and acidic residues" evidence="8">
    <location>
        <begin position="584"/>
        <end position="594"/>
    </location>
</feature>
<feature type="compositionally biased region" description="Low complexity" evidence="8">
    <location>
        <begin position="513"/>
        <end position="540"/>
    </location>
</feature>
<keyword evidence="4 7" id="KW-0547">Nucleotide-binding</keyword>
<dbReference type="PANTHER" id="PTHR43671:SF13">
    <property type="entry name" value="SERINE_THREONINE-PROTEIN KINASE NEK2"/>
    <property type="match status" value="1"/>
</dbReference>
<dbReference type="CDD" id="cd14014">
    <property type="entry name" value="STKc_PknB_like"/>
    <property type="match status" value="1"/>
</dbReference>
<evidence type="ECO:0000256" key="7">
    <source>
        <dbReference type="PROSITE-ProRule" id="PRU10141"/>
    </source>
</evidence>
<feature type="domain" description="CBM2" evidence="10">
    <location>
        <begin position="340"/>
        <end position="448"/>
    </location>
</feature>
<dbReference type="SMART" id="SM00220">
    <property type="entry name" value="S_TKc"/>
    <property type="match status" value="1"/>
</dbReference>
<gene>
    <name evidence="11" type="ORF">Aau02nite_48220</name>
</gene>
<dbReference type="InterPro" id="IPR000719">
    <property type="entry name" value="Prot_kinase_dom"/>
</dbReference>
<proteinExistence type="inferred from homology"/>
<evidence type="ECO:0000313" key="12">
    <source>
        <dbReference type="Proteomes" id="UP000681340"/>
    </source>
</evidence>
<evidence type="ECO:0000256" key="8">
    <source>
        <dbReference type="SAM" id="MobiDB-lite"/>
    </source>
</evidence>
<sequence>MPLLAGRYRLDRPVGRGGMAVVWRAHDQVLRRTVAVKVLSAELGEDPPEDAVRKEAMIAARLCHPHIAAVHDYGETLSDGRRQPFLVMEFVDGPTLAARITDAGPLPWREVATVGAQVADALAAAHDNALVHRDIKPSNVMLSRAGVKVVDFGVAAGAGDGVADASGRVWGTPGYLAPEQLEHGPVLPAGDVFALGVLLFECLAGHPPWQPAKSDDVLTERARDPLPELPGQDELPDELVRLYRRCLASSPADRPGAGEVASILRELVSPAPALRPRHLPAPPSTRPVPATRAHARTTRPRRLAALAAAPLAALVGVLAVQLTGTGNQQPVARAQPPEDDSAAAAACKAEYASVRLPDGSFTARLAVTNIGGGDLRAWSVRFQLPQRQRVTEVAGARWSQQSRTVTLTAADLLPSGAKVAMTVRGTFDEQQDGVPGAFSVGGVPCTQAVTRVRTSSTPGPADTATAEDHSGGRGAADETVETDDPGRSSPSSTAASVQASRTVTNAPVPAPHPSSGQSSGPVESSAPVDPSGAPSSPPDGGASGSPPAPAPSSSDDAPASSSPTSPGDEAEQPDPDATPPRAEPGPRAERSGQR</sequence>
<dbReference type="InterPro" id="IPR012291">
    <property type="entry name" value="CBM2_carb-bd_dom_sf"/>
</dbReference>
<feature type="domain" description="Protein kinase" evidence="9">
    <location>
        <begin position="8"/>
        <end position="268"/>
    </location>
</feature>
<dbReference type="SUPFAM" id="SSF49384">
    <property type="entry name" value="Carbohydrate-binding domain"/>
    <property type="match status" value="1"/>
</dbReference>
<feature type="region of interest" description="Disordered" evidence="8">
    <location>
        <begin position="451"/>
        <end position="594"/>
    </location>
</feature>
<dbReference type="PROSITE" id="PS00107">
    <property type="entry name" value="PROTEIN_KINASE_ATP"/>
    <property type="match status" value="1"/>
</dbReference>
<name>A0A919SJ32_9ACTN</name>
<evidence type="ECO:0000313" key="11">
    <source>
        <dbReference type="EMBL" id="GIM71888.1"/>
    </source>
</evidence>
<dbReference type="GO" id="GO:0004674">
    <property type="term" value="F:protein serine/threonine kinase activity"/>
    <property type="evidence" value="ECO:0007669"/>
    <property type="project" value="UniProtKB-EC"/>
</dbReference>
<accession>A0A919SJ32</accession>
<feature type="compositionally biased region" description="Low complexity" evidence="8">
    <location>
        <begin position="551"/>
        <end position="567"/>
    </location>
</feature>
<dbReference type="GO" id="GO:0030247">
    <property type="term" value="F:polysaccharide binding"/>
    <property type="evidence" value="ECO:0007669"/>
    <property type="project" value="UniProtKB-UniRule"/>
</dbReference>
<dbReference type="InterPro" id="IPR008965">
    <property type="entry name" value="CBM2/CBM3_carb-bd_dom_sf"/>
</dbReference>
<dbReference type="PROSITE" id="PS51173">
    <property type="entry name" value="CBM2"/>
    <property type="match status" value="1"/>
</dbReference>
<comment type="caution">
    <text evidence="11">The sequence shown here is derived from an EMBL/GenBank/DDBJ whole genome shotgun (WGS) entry which is preliminary data.</text>
</comment>
<dbReference type="EMBL" id="BOQL01000038">
    <property type="protein sequence ID" value="GIM71888.1"/>
    <property type="molecule type" value="Genomic_DNA"/>
</dbReference>
<dbReference type="AlphaFoldDB" id="A0A919SJ32"/>
<comment type="similarity">
    <text evidence="1">Belongs to the protein kinase superfamily. NEK Ser/Thr protein kinase family. NIMA subfamily.</text>
</comment>
<dbReference type="Gene3D" id="3.30.200.20">
    <property type="entry name" value="Phosphorylase Kinase, domain 1"/>
    <property type="match status" value="1"/>
</dbReference>
<evidence type="ECO:0000256" key="6">
    <source>
        <dbReference type="ARBA" id="ARBA00022840"/>
    </source>
</evidence>
<keyword evidence="5" id="KW-0418">Kinase</keyword>
<dbReference type="RefSeq" id="WP_212990794.1">
    <property type="nucleotide sequence ID" value="NZ_BAABEA010000025.1"/>
</dbReference>
<dbReference type="PANTHER" id="PTHR43671">
    <property type="entry name" value="SERINE/THREONINE-PROTEIN KINASE NEK"/>
    <property type="match status" value="1"/>
</dbReference>
<dbReference type="Pfam" id="PF00553">
    <property type="entry name" value="CBM_2"/>
    <property type="match status" value="1"/>
</dbReference>
<dbReference type="InterPro" id="IPR001919">
    <property type="entry name" value="CBD2"/>
</dbReference>
<dbReference type="InterPro" id="IPR050660">
    <property type="entry name" value="NEK_Ser/Thr_kinase"/>
</dbReference>
<keyword evidence="3" id="KW-0808">Transferase</keyword>
<feature type="region of interest" description="Disordered" evidence="8">
    <location>
        <begin position="273"/>
        <end position="297"/>
    </location>
</feature>
<dbReference type="EC" id="2.7.11.1" evidence="2"/>
<dbReference type="SUPFAM" id="SSF56112">
    <property type="entry name" value="Protein kinase-like (PK-like)"/>
    <property type="match status" value="1"/>
</dbReference>
<evidence type="ECO:0000256" key="1">
    <source>
        <dbReference type="ARBA" id="ARBA00010886"/>
    </source>
</evidence>
<dbReference type="Gene3D" id="1.10.510.10">
    <property type="entry name" value="Transferase(Phosphotransferase) domain 1"/>
    <property type="match status" value="1"/>
</dbReference>
<dbReference type="InterPro" id="IPR008271">
    <property type="entry name" value="Ser/Thr_kinase_AS"/>
</dbReference>
<evidence type="ECO:0000259" key="10">
    <source>
        <dbReference type="PROSITE" id="PS51173"/>
    </source>
</evidence>
<dbReference type="GO" id="GO:0004553">
    <property type="term" value="F:hydrolase activity, hydrolyzing O-glycosyl compounds"/>
    <property type="evidence" value="ECO:0007669"/>
    <property type="project" value="InterPro"/>
</dbReference>
<dbReference type="SMART" id="SM00637">
    <property type="entry name" value="CBD_II"/>
    <property type="match status" value="1"/>
</dbReference>
<dbReference type="Gene3D" id="2.60.40.290">
    <property type="match status" value="1"/>
</dbReference>
<organism evidence="11 12">
    <name type="scientific">Actinoplanes auranticolor</name>
    <dbReference type="NCBI Taxonomy" id="47988"/>
    <lineage>
        <taxon>Bacteria</taxon>
        <taxon>Bacillati</taxon>
        <taxon>Actinomycetota</taxon>
        <taxon>Actinomycetes</taxon>
        <taxon>Micromonosporales</taxon>
        <taxon>Micromonosporaceae</taxon>
        <taxon>Actinoplanes</taxon>
    </lineage>
</organism>
<reference evidence="11" key="1">
    <citation type="submission" date="2021-03" db="EMBL/GenBank/DDBJ databases">
        <title>Whole genome shotgun sequence of Actinoplanes auranticolor NBRC 12245.</title>
        <authorList>
            <person name="Komaki H."/>
            <person name="Tamura T."/>
        </authorList>
    </citation>
    <scope>NUCLEOTIDE SEQUENCE</scope>
    <source>
        <strain evidence="11">NBRC 12245</strain>
    </source>
</reference>
<keyword evidence="12" id="KW-1185">Reference proteome</keyword>
<feature type="compositionally biased region" description="Polar residues" evidence="8">
    <location>
        <begin position="488"/>
        <end position="505"/>
    </location>
</feature>
<evidence type="ECO:0000256" key="4">
    <source>
        <dbReference type="ARBA" id="ARBA00022741"/>
    </source>
</evidence>
<dbReference type="InterPro" id="IPR011009">
    <property type="entry name" value="Kinase-like_dom_sf"/>
</dbReference>
<dbReference type="PROSITE" id="PS50011">
    <property type="entry name" value="PROTEIN_KINASE_DOM"/>
    <property type="match status" value="1"/>
</dbReference>
<evidence type="ECO:0000256" key="2">
    <source>
        <dbReference type="ARBA" id="ARBA00012513"/>
    </source>
</evidence>
<evidence type="ECO:0000259" key="9">
    <source>
        <dbReference type="PROSITE" id="PS50011"/>
    </source>
</evidence>
<keyword evidence="6 7" id="KW-0067">ATP-binding</keyword>
<dbReference type="GO" id="GO:0005524">
    <property type="term" value="F:ATP binding"/>
    <property type="evidence" value="ECO:0007669"/>
    <property type="project" value="UniProtKB-UniRule"/>
</dbReference>
<protein>
    <recommendedName>
        <fullName evidence="2">non-specific serine/threonine protein kinase</fullName>
        <ecNumber evidence="2">2.7.11.1</ecNumber>
    </recommendedName>
</protein>
<dbReference type="Pfam" id="PF00069">
    <property type="entry name" value="Pkinase"/>
    <property type="match status" value="1"/>
</dbReference>
<evidence type="ECO:0000256" key="5">
    <source>
        <dbReference type="ARBA" id="ARBA00022777"/>
    </source>
</evidence>
<evidence type="ECO:0000256" key="3">
    <source>
        <dbReference type="ARBA" id="ARBA00022679"/>
    </source>
</evidence>